<reference evidence="8 9" key="1">
    <citation type="submission" date="2020-03" db="EMBL/GenBank/DDBJ databases">
        <title>Genomic Encyclopedia of Type Strains, Phase IV (KMG-IV): sequencing the most valuable type-strain genomes for metagenomic binning, comparative biology and taxonomic classification.</title>
        <authorList>
            <person name="Goeker M."/>
        </authorList>
    </citation>
    <scope>NUCLEOTIDE SEQUENCE [LARGE SCALE GENOMIC DNA]</scope>
    <source>
        <strain evidence="8 9">DSM 102865</strain>
    </source>
</reference>
<dbReference type="RefSeq" id="WP_167270992.1">
    <property type="nucleotide sequence ID" value="NZ_JAASQJ010000003.1"/>
</dbReference>
<dbReference type="InterPro" id="IPR013783">
    <property type="entry name" value="Ig-like_fold"/>
</dbReference>
<feature type="domain" description="Histidine kinase" evidence="7">
    <location>
        <begin position="945"/>
        <end position="1181"/>
    </location>
</feature>
<name>A0ABX0UL25_9BACT</name>
<keyword evidence="8" id="KW-0456">Lyase</keyword>
<dbReference type="SMART" id="SM00388">
    <property type="entry name" value="HisKA"/>
    <property type="match status" value="1"/>
</dbReference>
<keyword evidence="3" id="KW-0597">Phosphoprotein</keyword>
<dbReference type="Pfam" id="PF07494">
    <property type="entry name" value="Reg_prop"/>
    <property type="match status" value="5"/>
</dbReference>
<proteinExistence type="predicted"/>
<keyword evidence="8" id="KW-0418">Kinase</keyword>
<dbReference type="EMBL" id="JAASQJ010000003">
    <property type="protein sequence ID" value="NIJ53607.1"/>
    <property type="molecule type" value="Genomic_DNA"/>
</dbReference>
<dbReference type="SUPFAM" id="SSF47384">
    <property type="entry name" value="Homodimeric domain of signal transducing histidine kinase"/>
    <property type="match status" value="1"/>
</dbReference>
<feature type="signal peptide" evidence="6">
    <location>
        <begin position="1"/>
        <end position="19"/>
    </location>
</feature>
<evidence type="ECO:0000256" key="1">
    <source>
        <dbReference type="ARBA" id="ARBA00000085"/>
    </source>
</evidence>
<evidence type="ECO:0000256" key="3">
    <source>
        <dbReference type="ARBA" id="ARBA00022553"/>
    </source>
</evidence>
<dbReference type="Pfam" id="PF00512">
    <property type="entry name" value="HisKA"/>
    <property type="match status" value="1"/>
</dbReference>
<evidence type="ECO:0000259" key="7">
    <source>
        <dbReference type="PROSITE" id="PS50109"/>
    </source>
</evidence>
<keyword evidence="5" id="KW-0812">Transmembrane</keyword>
<dbReference type="SMART" id="SM00387">
    <property type="entry name" value="HATPase_c"/>
    <property type="match status" value="1"/>
</dbReference>
<sequence length="1181" mass="135473">MIRYYLLLFAIFLKLSVSAQHTQPQYEHITVENGLPSARVTKCLQDKFGYIWIGTENGLVRYDGYDKKVYKLETGRQQNLTSLNIQELFEDSRGNIWIGTFYDGVFRYNRTTDNFTQIKHQVDQKADLATNDVHSIREDGAGNMYFYTYDHAKNIGYINHYNLAKNTFRKFGPNMAGQNQIPKFESFPRWFKDKKGQIWIASRNGLHLFDHKTSRFKGYLTQTDSTKQKVISHLYQSPSDPNTLYFSDLTYRNGFRGIVSFNTETGFHKTYSYEGLKQGGLGYIFDFFEDKQKRLWIGTNQGLSQLDETSGKLTHYSFESLFNGIKTSEVFAIAEDNTGLLWLSMANGILNFDPVTHQFSNINNLFKDEIDPERLYYFQFAFQDRSGSLWFKDRDGVHKLKKEFSLFNFYKKDNSDPTSYSGGYLYNAIRMQDGNYMLASIKGIHTWDSQTNKFHKIEFPGEVEKADIVLKMGLDKSGAIWGGLVKGNYNFKGLFQYNLQNKVFKFHKSDPDDPTSPSSDMISFLYADSKNDIWVGSFNKGVCRYNRKTETFTRFPFTFRETKKPDGELDDFTVTCIYEDRAGTIWIGTGNGGLNRFDPSTGKFKAYFDTKKGLRQISSIYEDKKGRFWVASDIYGLHLFDRKTGTSRLFDEKDGLLANGITGIAEDNAGRLWLSTNRGLSRFDPENKKFLSFTKEQGLPETRLNTATTRLDDGKILLGTFTGFITFDPAKITTNNSPPQVMIESVAYLEGQPGRNKSKETIRQLFGRNNLKFSHNQNRLRFNYVGLHYKNASRNQYMYQLEGYESDWVQAADHRSAVYTNLSAGKYTFKVKASNSDGVWTQQEARISFEILPPWWLTWWAFAIYALLFAALLRSYIYFRSRSLRRENQELEEKIGLRTLELSAANKELNQQRDQLTETVIELKSTQQQLIQSEKLASLGELTAGIAHEIQNPLNFVNNFSEVSVELADEMEYELKNGDKDEAIALAADIRQNLQKIMHHGQRAGGIVKSMLQHSRKNSGEKEPVNINELTDEYLKLSYHGLRAKDNTFNTKISTSFDDTLPLLVIIPQDIGRVLINLFNNAFYAIQQKQKSESTDYHPELQVSTAQNEKFVEIRVRDNGSGVPDAIKDKILQPFFTTKPTGEGTGLGLSLSYDILKGHGGKMDIDSKEGEYALFTISLPV</sequence>
<feature type="chain" id="PRO_5047308000" description="histidine kinase" evidence="6">
    <location>
        <begin position="20"/>
        <end position="1181"/>
    </location>
</feature>
<dbReference type="InterPro" id="IPR005467">
    <property type="entry name" value="His_kinase_dom"/>
</dbReference>
<dbReference type="Pfam" id="PF07495">
    <property type="entry name" value="Y_Y_Y"/>
    <property type="match status" value="1"/>
</dbReference>
<comment type="caution">
    <text evidence="8">The sequence shown here is derived from an EMBL/GenBank/DDBJ whole genome shotgun (WGS) entry which is preliminary data.</text>
</comment>
<dbReference type="InterPro" id="IPR036890">
    <property type="entry name" value="HATPase_C_sf"/>
</dbReference>
<keyword evidence="9" id="KW-1185">Reference proteome</keyword>
<keyword evidence="5" id="KW-0472">Membrane</keyword>
<evidence type="ECO:0000256" key="6">
    <source>
        <dbReference type="SAM" id="SignalP"/>
    </source>
</evidence>
<dbReference type="Gene3D" id="3.30.565.10">
    <property type="entry name" value="Histidine kinase-like ATPase, C-terminal domain"/>
    <property type="match status" value="1"/>
</dbReference>
<evidence type="ECO:0000313" key="8">
    <source>
        <dbReference type="EMBL" id="NIJ53607.1"/>
    </source>
</evidence>
<accession>A0ABX0UL25</accession>
<dbReference type="Gene3D" id="2.130.10.10">
    <property type="entry name" value="YVTN repeat-like/Quinoprotein amine dehydrogenase"/>
    <property type="match status" value="6"/>
</dbReference>
<dbReference type="PANTHER" id="PTHR43547">
    <property type="entry name" value="TWO-COMPONENT HISTIDINE KINASE"/>
    <property type="match status" value="1"/>
</dbReference>
<evidence type="ECO:0000256" key="2">
    <source>
        <dbReference type="ARBA" id="ARBA00012438"/>
    </source>
</evidence>
<dbReference type="SUPFAM" id="SSF63829">
    <property type="entry name" value="Calcium-dependent phosphotriesterase"/>
    <property type="match status" value="3"/>
</dbReference>
<comment type="catalytic activity">
    <reaction evidence="1">
        <text>ATP + protein L-histidine = ADP + protein N-phospho-L-histidine.</text>
        <dbReference type="EC" id="2.7.13.3"/>
    </reaction>
</comment>
<dbReference type="InterPro" id="IPR011123">
    <property type="entry name" value="Y_Y_Y"/>
</dbReference>
<keyword evidence="4" id="KW-0175">Coiled coil</keyword>
<evidence type="ECO:0000256" key="4">
    <source>
        <dbReference type="SAM" id="Coils"/>
    </source>
</evidence>
<keyword evidence="5" id="KW-1133">Transmembrane helix</keyword>
<dbReference type="InterPro" id="IPR011110">
    <property type="entry name" value="Reg_prop"/>
</dbReference>
<dbReference type="InterPro" id="IPR015943">
    <property type="entry name" value="WD40/YVTN_repeat-like_dom_sf"/>
</dbReference>
<dbReference type="PRINTS" id="PR00344">
    <property type="entry name" value="BCTRLSENSOR"/>
</dbReference>
<dbReference type="PROSITE" id="PS50109">
    <property type="entry name" value="HIS_KIN"/>
    <property type="match status" value="1"/>
</dbReference>
<keyword evidence="8" id="KW-0808">Transferase</keyword>
<dbReference type="InterPro" id="IPR036097">
    <property type="entry name" value="HisK_dim/P_sf"/>
</dbReference>
<dbReference type="Gene3D" id="2.60.40.10">
    <property type="entry name" value="Immunoglobulins"/>
    <property type="match status" value="1"/>
</dbReference>
<dbReference type="Pfam" id="PF02518">
    <property type="entry name" value="HATPase_c"/>
    <property type="match status" value="1"/>
</dbReference>
<feature type="transmembrane region" description="Helical" evidence="5">
    <location>
        <begin position="855"/>
        <end position="877"/>
    </location>
</feature>
<dbReference type="PANTHER" id="PTHR43547:SF2">
    <property type="entry name" value="HYBRID SIGNAL TRANSDUCTION HISTIDINE KINASE C"/>
    <property type="match status" value="1"/>
</dbReference>
<gene>
    <name evidence="8" type="ORF">FHS68_002789</name>
</gene>
<dbReference type="CDD" id="cd00082">
    <property type="entry name" value="HisKA"/>
    <property type="match status" value="1"/>
</dbReference>
<organism evidence="8 9">
    <name type="scientific">Dyadobacter arcticus</name>
    <dbReference type="NCBI Taxonomy" id="1078754"/>
    <lineage>
        <taxon>Bacteria</taxon>
        <taxon>Pseudomonadati</taxon>
        <taxon>Bacteroidota</taxon>
        <taxon>Cytophagia</taxon>
        <taxon>Cytophagales</taxon>
        <taxon>Spirosomataceae</taxon>
        <taxon>Dyadobacter</taxon>
    </lineage>
</organism>
<evidence type="ECO:0000313" key="9">
    <source>
        <dbReference type="Proteomes" id="UP001179181"/>
    </source>
</evidence>
<dbReference type="SUPFAM" id="SSF55874">
    <property type="entry name" value="ATPase domain of HSP90 chaperone/DNA topoisomerase II/histidine kinase"/>
    <property type="match status" value="1"/>
</dbReference>
<dbReference type="Proteomes" id="UP001179181">
    <property type="component" value="Unassembled WGS sequence"/>
</dbReference>
<protein>
    <recommendedName>
        <fullName evidence="2">histidine kinase</fullName>
        <ecNumber evidence="2">2.7.13.3</ecNumber>
    </recommendedName>
</protein>
<dbReference type="GO" id="GO:0016829">
    <property type="term" value="F:lyase activity"/>
    <property type="evidence" value="ECO:0007669"/>
    <property type="project" value="UniProtKB-KW"/>
</dbReference>
<keyword evidence="6" id="KW-0732">Signal</keyword>
<dbReference type="Gene3D" id="1.10.287.130">
    <property type="match status" value="1"/>
</dbReference>
<evidence type="ECO:0000256" key="5">
    <source>
        <dbReference type="SAM" id="Phobius"/>
    </source>
</evidence>
<dbReference type="EC" id="2.7.13.3" evidence="2"/>
<dbReference type="InterPro" id="IPR004358">
    <property type="entry name" value="Sig_transdc_His_kin-like_C"/>
</dbReference>
<dbReference type="InterPro" id="IPR003661">
    <property type="entry name" value="HisK_dim/P_dom"/>
</dbReference>
<dbReference type="GO" id="GO:0016301">
    <property type="term" value="F:kinase activity"/>
    <property type="evidence" value="ECO:0007669"/>
    <property type="project" value="UniProtKB-KW"/>
</dbReference>
<dbReference type="InterPro" id="IPR003594">
    <property type="entry name" value="HATPase_dom"/>
</dbReference>
<feature type="coiled-coil region" evidence="4">
    <location>
        <begin position="899"/>
        <end position="929"/>
    </location>
</feature>